<reference evidence="2 4" key="3">
    <citation type="submission" date="2017-07" db="EMBL/GenBank/DDBJ databases">
        <title>Prevalence of linear plasmids in Cutibacterium (Propionibacterium) acnes isolates obtained from prostatic tissue.</title>
        <authorList>
            <person name="Davidsson S."/>
            <person name="Carlsson J."/>
            <person name="Molling P."/>
            <person name="Andren O."/>
            <person name="Andersson S.-O."/>
            <person name="Brzuszkiewicz E."/>
            <person name="Poehlein A."/>
            <person name="Al-Zeer M."/>
            <person name="Brinkmann V."/>
            <person name="Scavenius C."/>
            <person name="Nazipi S."/>
            <person name="Soderquist B."/>
            <person name="Bruggemann H."/>
        </authorList>
    </citation>
    <scope>NUCLEOTIDE SEQUENCE [LARGE SCALE GENOMIC DNA]</scope>
    <source>
        <strain evidence="2 4">DSM 753</strain>
    </source>
</reference>
<dbReference type="Proteomes" id="UP000003490">
    <property type="component" value="Unassembled WGS sequence"/>
</dbReference>
<dbReference type="Proteomes" id="UP000220611">
    <property type="component" value="Unassembled WGS sequence"/>
</dbReference>
<sequence length="61" mass="6626">MPERFLIFPLILPPAGRSSFKALLVGILASRLLNEGLSKAVRPAFGNTNYPLMEAAELILS</sequence>
<dbReference type="EMBL" id="ABCB02000010">
    <property type="protein sequence ID" value="EDO62968.1"/>
    <property type="molecule type" value="Genomic_DNA"/>
</dbReference>
<evidence type="ECO:0000313" key="2">
    <source>
        <dbReference type="EMBL" id="PEQ23278.1"/>
    </source>
</evidence>
<gene>
    <name evidence="2" type="ORF">CH238_14715</name>
    <name evidence="1" type="ORF">CLOLEP_00263</name>
</gene>
<dbReference type="EMBL" id="NOXF01000022">
    <property type="protein sequence ID" value="PEQ23278.1"/>
    <property type="molecule type" value="Genomic_DNA"/>
</dbReference>
<organism evidence="1 3">
    <name type="scientific">[Clostridium] leptum DSM 753</name>
    <dbReference type="NCBI Taxonomy" id="428125"/>
    <lineage>
        <taxon>Bacteria</taxon>
        <taxon>Bacillati</taxon>
        <taxon>Bacillota</taxon>
        <taxon>Clostridia</taxon>
        <taxon>Eubacteriales</taxon>
        <taxon>Oscillospiraceae</taxon>
        <taxon>Oscillospiraceae incertae sedis</taxon>
    </lineage>
</organism>
<comment type="caution">
    <text evidence="1">The sequence shown here is derived from an EMBL/GenBank/DDBJ whole genome shotgun (WGS) entry which is preliminary data.</text>
</comment>
<reference evidence="1 3" key="1">
    <citation type="submission" date="2007-08" db="EMBL/GenBank/DDBJ databases">
        <title>Draft genome sequence of Clostridium leptum (DSM 753).</title>
        <authorList>
            <person name="Sudarsanam P."/>
            <person name="Ley R."/>
            <person name="Guruge J."/>
            <person name="Turnbaugh P.J."/>
            <person name="Mahowald M."/>
            <person name="Liep D."/>
            <person name="Gordon J."/>
        </authorList>
    </citation>
    <scope>NUCLEOTIDE SEQUENCE [LARGE SCALE GENOMIC DNA]</scope>
    <source>
        <strain evidence="1 3">DSM 753</strain>
    </source>
</reference>
<accession>A7VNY7</accession>
<name>A7VNY7_9FIRM</name>
<keyword evidence="4" id="KW-1185">Reference proteome</keyword>
<dbReference type="HOGENOM" id="CLU_2914354_0_0_9"/>
<reference evidence="1 3" key="2">
    <citation type="submission" date="2007-08" db="EMBL/GenBank/DDBJ databases">
        <authorList>
            <person name="Fulton L."/>
            <person name="Clifton S."/>
            <person name="Fulton B."/>
            <person name="Xu J."/>
            <person name="Minx P."/>
            <person name="Pepin K.H."/>
            <person name="Johnson M."/>
            <person name="Thiruvilangam P."/>
            <person name="Bhonagiri V."/>
            <person name="Nash W.E."/>
            <person name="Wang C."/>
            <person name="Mardis E.R."/>
            <person name="Wilson R.K."/>
        </authorList>
    </citation>
    <scope>NUCLEOTIDE SEQUENCE [LARGE SCALE GENOMIC DNA]</scope>
    <source>
        <strain evidence="1 3">DSM 753</strain>
    </source>
</reference>
<evidence type="ECO:0000313" key="4">
    <source>
        <dbReference type="Proteomes" id="UP000220611"/>
    </source>
</evidence>
<evidence type="ECO:0000313" key="1">
    <source>
        <dbReference type="EMBL" id="EDO62968.1"/>
    </source>
</evidence>
<dbReference type="AlphaFoldDB" id="A7VNY7"/>
<protein>
    <submittedName>
        <fullName evidence="1">Uncharacterized protein</fullName>
    </submittedName>
</protein>
<evidence type="ECO:0000313" key="3">
    <source>
        <dbReference type="Proteomes" id="UP000003490"/>
    </source>
</evidence>
<proteinExistence type="predicted"/>